<keyword evidence="8" id="KW-0479">Metal-binding</keyword>
<comment type="cofactor">
    <cofactor evidence="2">
        <name>Zn(2+)</name>
        <dbReference type="ChEBI" id="CHEBI:29105"/>
    </cofactor>
</comment>
<evidence type="ECO:0000256" key="14">
    <source>
        <dbReference type="ARBA" id="ARBA00023204"/>
    </source>
</evidence>
<evidence type="ECO:0000259" key="21">
    <source>
        <dbReference type="PROSITE" id="PS51066"/>
    </source>
</evidence>
<sequence>MPELPEVEGVVRSLQPFVKHKRLEEIEISRTIQLSHENGKEAIIKGMDPDQFANALLHWEIKAVTRKAKYIYFHLTKEGNSALLVNHLGMTGAWFYVKDIHDIREEKFAKHRHVTFLLSDGHYLVYSDIRRFGELRLLENEQSHSPLLQIAPEPFDEKAEEFFIQRSKENKYVNKTIKETIMDGQVVSGCGNIYATEALYRMRILPTKRVKTISIVKRRQLFQAIVNVLLESIEAGGSSISDYRSINGEAGSMQDRLQMYGKKNCPTCGKTVLQKVIAGRNSWYCTSCQK</sequence>
<evidence type="ECO:0000256" key="20">
    <source>
        <dbReference type="PROSITE-ProRule" id="PRU00391"/>
    </source>
</evidence>
<evidence type="ECO:0000256" key="11">
    <source>
        <dbReference type="ARBA" id="ARBA00022801"/>
    </source>
</evidence>
<keyword evidence="15" id="KW-0456">Lyase</keyword>
<dbReference type="SUPFAM" id="SSF46946">
    <property type="entry name" value="S13-like H2TH domain"/>
    <property type="match status" value="1"/>
</dbReference>
<evidence type="ECO:0000256" key="13">
    <source>
        <dbReference type="ARBA" id="ARBA00023125"/>
    </source>
</evidence>
<dbReference type="CDD" id="cd08966">
    <property type="entry name" value="EcFpg-like_N"/>
    <property type="match status" value="1"/>
</dbReference>
<evidence type="ECO:0000313" key="23">
    <source>
        <dbReference type="EMBL" id="AYC29824.1"/>
    </source>
</evidence>
<evidence type="ECO:0000256" key="2">
    <source>
        <dbReference type="ARBA" id="ARBA00001947"/>
    </source>
</evidence>
<dbReference type="FunFam" id="1.10.8.50:FF:000003">
    <property type="entry name" value="Formamidopyrimidine-DNA glycosylase"/>
    <property type="match status" value="1"/>
</dbReference>
<keyword evidence="9" id="KW-0227">DNA damage</keyword>
<evidence type="ECO:0000256" key="18">
    <source>
        <dbReference type="ARBA" id="ARBA00030638"/>
    </source>
</evidence>
<dbReference type="OrthoDB" id="9800855at2"/>
<keyword evidence="13" id="KW-0238">DNA-binding</keyword>
<dbReference type="GO" id="GO:0034039">
    <property type="term" value="F:8-oxo-7,8-dihydroguanine DNA N-glycosylase activity"/>
    <property type="evidence" value="ECO:0007669"/>
    <property type="project" value="TreeGrafter"/>
</dbReference>
<dbReference type="Pfam" id="PF01149">
    <property type="entry name" value="Fapy_DNA_glyco"/>
    <property type="match status" value="1"/>
</dbReference>
<dbReference type="PANTHER" id="PTHR22993">
    <property type="entry name" value="FORMAMIDOPYRIMIDINE-DNA GLYCOSYLASE"/>
    <property type="match status" value="1"/>
</dbReference>
<dbReference type="SMART" id="SM00898">
    <property type="entry name" value="Fapy_DNA_glyco"/>
    <property type="match status" value="1"/>
</dbReference>
<evidence type="ECO:0000313" key="24">
    <source>
        <dbReference type="Proteomes" id="UP000265725"/>
    </source>
</evidence>
<evidence type="ECO:0000256" key="1">
    <source>
        <dbReference type="ARBA" id="ARBA00001668"/>
    </source>
</evidence>
<dbReference type="EMBL" id="CP032418">
    <property type="protein sequence ID" value="AYC29824.1"/>
    <property type="molecule type" value="Genomic_DNA"/>
</dbReference>
<dbReference type="GO" id="GO:0006284">
    <property type="term" value="P:base-excision repair"/>
    <property type="evidence" value="ECO:0007669"/>
    <property type="project" value="InterPro"/>
</dbReference>
<dbReference type="NCBIfam" id="TIGR00577">
    <property type="entry name" value="fpg"/>
    <property type="match status" value="1"/>
</dbReference>
<evidence type="ECO:0000256" key="3">
    <source>
        <dbReference type="ARBA" id="ARBA00009409"/>
    </source>
</evidence>
<keyword evidence="10 20" id="KW-0863">Zinc-finger</keyword>
<keyword evidence="12" id="KW-0862">Zinc</keyword>
<dbReference type="GO" id="GO:0140078">
    <property type="term" value="F:class I DNA-(apurinic or apyrimidinic site) endonuclease activity"/>
    <property type="evidence" value="ECO:0007669"/>
    <property type="project" value="UniProtKB-EC"/>
</dbReference>
<dbReference type="InterPro" id="IPR020629">
    <property type="entry name" value="FPG_Glyclase"/>
</dbReference>
<dbReference type="RefSeq" id="WP_119883562.1">
    <property type="nucleotide sequence ID" value="NZ_CP032418.1"/>
</dbReference>
<dbReference type="SUPFAM" id="SSF81624">
    <property type="entry name" value="N-terminal domain of MutM-like DNA repair proteins"/>
    <property type="match status" value="1"/>
</dbReference>
<evidence type="ECO:0000256" key="17">
    <source>
        <dbReference type="ARBA" id="ARBA00023295"/>
    </source>
</evidence>
<organism evidence="23 24">
    <name type="scientific">Paenisporosarcina cavernae</name>
    <dbReference type="NCBI Taxonomy" id="2320858"/>
    <lineage>
        <taxon>Bacteria</taxon>
        <taxon>Bacillati</taxon>
        <taxon>Bacillota</taxon>
        <taxon>Bacilli</taxon>
        <taxon>Bacillales</taxon>
        <taxon>Caryophanaceae</taxon>
        <taxon>Paenisporosarcina</taxon>
    </lineage>
</organism>
<dbReference type="EC" id="4.2.99.18" evidence="6"/>
<evidence type="ECO:0000256" key="4">
    <source>
        <dbReference type="ARBA" id="ARBA00011245"/>
    </source>
</evidence>
<dbReference type="InterPro" id="IPR035937">
    <property type="entry name" value="FPG_N"/>
</dbReference>
<evidence type="ECO:0000256" key="6">
    <source>
        <dbReference type="ARBA" id="ARBA00012720"/>
    </source>
</evidence>
<proteinExistence type="inferred from homology"/>
<accession>A0A385YTF4</accession>
<dbReference type="PROSITE" id="PS51066">
    <property type="entry name" value="ZF_FPG_2"/>
    <property type="match status" value="1"/>
</dbReference>
<dbReference type="InterPro" id="IPR010979">
    <property type="entry name" value="Ribosomal_uS13-like_H2TH"/>
</dbReference>
<gene>
    <name evidence="23" type="primary">mutM</name>
    <name evidence="23" type="ORF">D3873_07915</name>
</gene>
<evidence type="ECO:0000256" key="5">
    <source>
        <dbReference type="ARBA" id="ARBA00012024"/>
    </source>
</evidence>
<dbReference type="InterPro" id="IPR015886">
    <property type="entry name" value="H2TH_FPG"/>
</dbReference>
<dbReference type="Pfam" id="PF06827">
    <property type="entry name" value="zf-FPG_IleRS"/>
    <property type="match status" value="1"/>
</dbReference>
<evidence type="ECO:0000256" key="8">
    <source>
        <dbReference type="ARBA" id="ARBA00022723"/>
    </source>
</evidence>
<dbReference type="SMART" id="SM01232">
    <property type="entry name" value="H2TH"/>
    <property type="match status" value="1"/>
</dbReference>
<feature type="domain" description="FPG-type" evidence="21">
    <location>
        <begin position="258"/>
        <end position="290"/>
    </location>
</feature>
<reference evidence="24" key="1">
    <citation type="submission" date="2018-09" db="EMBL/GenBank/DDBJ databases">
        <authorList>
            <person name="Zhu H."/>
        </authorList>
    </citation>
    <scope>NUCLEOTIDE SEQUENCE [LARGE SCALE GENOMIC DNA]</scope>
    <source>
        <strain evidence="24">K2R23-3</strain>
    </source>
</reference>
<dbReference type="GO" id="GO:0008270">
    <property type="term" value="F:zinc ion binding"/>
    <property type="evidence" value="ECO:0007669"/>
    <property type="project" value="UniProtKB-KW"/>
</dbReference>
<dbReference type="Pfam" id="PF06831">
    <property type="entry name" value="H2TH"/>
    <property type="match status" value="1"/>
</dbReference>
<evidence type="ECO:0000256" key="10">
    <source>
        <dbReference type="ARBA" id="ARBA00022771"/>
    </source>
</evidence>
<evidence type="ECO:0000256" key="7">
    <source>
        <dbReference type="ARBA" id="ARBA00016240"/>
    </source>
</evidence>
<keyword evidence="24" id="KW-1185">Reference proteome</keyword>
<dbReference type="PROSITE" id="PS51068">
    <property type="entry name" value="FPG_CAT"/>
    <property type="match status" value="1"/>
</dbReference>
<evidence type="ECO:0000259" key="22">
    <source>
        <dbReference type="PROSITE" id="PS51068"/>
    </source>
</evidence>
<evidence type="ECO:0000256" key="9">
    <source>
        <dbReference type="ARBA" id="ARBA00022763"/>
    </source>
</evidence>
<dbReference type="KEGG" id="paek:D3873_07915"/>
<dbReference type="PANTHER" id="PTHR22993:SF9">
    <property type="entry name" value="FORMAMIDOPYRIMIDINE-DNA GLYCOSYLASE"/>
    <property type="match status" value="1"/>
</dbReference>
<evidence type="ECO:0000256" key="15">
    <source>
        <dbReference type="ARBA" id="ARBA00023239"/>
    </source>
</evidence>
<dbReference type="EC" id="3.2.2.23" evidence="5"/>
<dbReference type="NCBIfam" id="NF002211">
    <property type="entry name" value="PRK01103.1"/>
    <property type="match status" value="1"/>
</dbReference>
<comment type="subunit">
    <text evidence="4">Monomer.</text>
</comment>
<name>A0A385YTF4_9BACL</name>
<keyword evidence="11 23" id="KW-0378">Hydrolase</keyword>
<keyword evidence="16" id="KW-0511">Multifunctional enzyme</keyword>
<dbReference type="Gene3D" id="3.20.190.10">
    <property type="entry name" value="MutM-like, N-terminal"/>
    <property type="match status" value="1"/>
</dbReference>
<dbReference type="InterPro" id="IPR012319">
    <property type="entry name" value="FPG_cat"/>
</dbReference>
<evidence type="ECO:0000256" key="12">
    <source>
        <dbReference type="ARBA" id="ARBA00022833"/>
    </source>
</evidence>
<comment type="catalytic activity">
    <reaction evidence="1">
        <text>Hydrolysis of DNA containing ring-opened 7-methylguanine residues, releasing 2,6-diamino-4-hydroxy-5-(N-methyl)formamidopyrimidine.</text>
        <dbReference type="EC" id="3.2.2.23"/>
    </reaction>
</comment>
<dbReference type="SUPFAM" id="SSF57716">
    <property type="entry name" value="Glucocorticoid receptor-like (DNA-binding domain)"/>
    <property type="match status" value="1"/>
</dbReference>
<evidence type="ECO:0000256" key="19">
    <source>
        <dbReference type="ARBA" id="ARBA00044632"/>
    </source>
</evidence>
<dbReference type="GO" id="GO:0003690">
    <property type="term" value="F:double-stranded DNA binding"/>
    <property type="evidence" value="ECO:0007669"/>
    <property type="project" value="UniProtKB-ARBA"/>
</dbReference>
<keyword evidence="14" id="KW-0234">DNA repair</keyword>
<dbReference type="Proteomes" id="UP000265725">
    <property type="component" value="Chromosome"/>
</dbReference>
<protein>
    <recommendedName>
        <fullName evidence="7">Formamidopyrimidine-DNA glycosylase</fullName>
        <ecNumber evidence="5">3.2.2.23</ecNumber>
        <ecNumber evidence="6">4.2.99.18</ecNumber>
    </recommendedName>
    <alternativeName>
        <fullName evidence="18">DNA-(apurinic or apyrimidinic site) lyase MutM</fullName>
    </alternativeName>
</protein>
<comment type="catalytic activity">
    <reaction evidence="19">
        <text>2'-deoxyribonucleotide-(2'-deoxyribose 5'-phosphate)-2'-deoxyribonucleotide-DNA = a 3'-end 2'-deoxyribonucleotide-(2,3-dehydro-2,3-deoxyribose 5'-phosphate)-DNA + a 5'-end 5'-phospho-2'-deoxyribonucleoside-DNA + H(+)</text>
        <dbReference type="Rhea" id="RHEA:66592"/>
        <dbReference type="Rhea" id="RHEA-COMP:13180"/>
        <dbReference type="Rhea" id="RHEA-COMP:16897"/>
        <dbReference type="Rhea" id="RHEA-COMP:17067"/>
        <dbReference type="ChEBI" id="CHEBI:15378"/>
        <dbReference type="ChEBI" id="CHEBI:136412"/>
        <dbReference type="ChEBI" id="CHEBI:157695"/>
        <dbReference type="ChEBI" id="CHEBI:167181"/>
        <dbReference type="EC" id="4.2.99.18"/>
    </reaction>
</comment>
<comment type="similarity">
    <text evidence="3">Belongs to the FPG family.</text>
</comment>
<dbReference type="InterPro" id="IPR010663">
    <property type="entry name" value="Znf_FPG/IleRS"/>
</dbReference>
<dbReference type="Gene3D" id="1.10.8.50">
    <property type="match status" value="1"/>
</dbReference>
<dbReference type="AlphaFoldDB" id="A0A385YTF4"/>
<dbReference type="InterPro" id="IPR015887">
    <property type="entry name" value="DNA_glyclase_Znf_dom_DNA_BS"/>
</dbReference>
<keyword evidence="17 23" id="KW-0326">Glycosidase</keyword>
<dbReference type="PROSITE" id="PS01242">
    <property type="entry name" value="ZF_FPG_1"/>
    <property type="match status" value="1"/>
</dbReference>
<evidence type="ECO:0000256" key="16">
    <source>
        <dbReference type="ARBA" id="ARBA00023268"/>
    </source>
</evidence>
<dbReference type="InterPro" id="IPR000214">
    <property type="entry name" value="Znf_DNA_glyclase/AP_lyase"/>
</dbReference>
<dbReference type="GO" id="GO:0003684">
    <property type="term" value="F:damaged DNA binding"/>
    <property type="evidence" value="ECO:0007669"/>
    <property type="project" value="InterPro"/>
</dbReference>
<feature type="domain" description="Formamidopyrimidine-DNA glycosylase catalytic" evidence="22">
    <location>
        <begin position="2"/>
        <end position="133"/>
    </location>
</feature>